<reference evidence="2" key="1">
    <citation type="submission" date="2018-06" db="EMBL/GenBank/DDBJ databases">
        <authorList>
            <person name="Zhirakovskaya E."/>
        </authorList>
    </citation>
    <scope>NUCLEOTIDE SEQUENCE</scope>
</reference>
<dbReference type="EMBL" id="UOFC01000287">
    <property type="protein sequence ID" value="VAW49490.1"/>
    <property type="molecule type" value="Genomic_DNA"/>
</dbReference>
<protein>
    <recommendedName>
        <fullName evidence="1">Carrier domain-containing protein</fullName>
    </recommendedName>
</protein>
<feature type="domain" description="Carrier" evidence="1">
    <location>
        <begin position="5"/>
        <end position="90"/>
    </location>
</feature>
<sequence>MHTDLIEFKKELKRIVIVESDNEDDFSVEDIRDEQTLIGDDSSLCLDSLDVLQISMALKKKYGVRIEGVKDGRLAFASINALAHYMQQAMKDE</sequence>
<proteinExistence type="predicted"/>
<evidence type="ECO:0000313" key="2">
    <source>
        <dbReference type="EMBL" id="VAW49490.1"/>
    </source>
</evidence>
<dbReference type="InterPro" id="IPR036736">
    <property type="entry name" value="ACP-like_sf"/>
</dbReference>
<dbReference type="PROSITE" id="PS50075">
    <property type="entry name" value="CARRIER"/>
    <property type="match status" value="1"/>
</dbReference>
<dbReference type="SUPFAM" id="SSF47336">
    <property type="entry name" value="ACP-like"/>
    <property type="match status" value="1"/>
</dbReference>
<gene>
    <name evidence="2" type="ORF">MNBD_GAMMA03-1909</name>
</gene>
<dbReference type="InterPro" id="IPR009081">
    <property type="entry name" value="PP-bd_ACP"/>
</dbReference>
<dbReference type="AlphaFoldDB" id="A0A3B0WAP6"/>
<evidence type="ECO:0000259" key="1">
    <source>
        <dbReference type="PROSITE" id="PS50075"/>
    </source>
</evidence>
<accession>A0A3B0WAP6</accession>
<dbReference type="Gene3D" id="1.10.1200.10">
    <property type="entry name" value="ACP-like"/>
    <property type="match status" value="1"/>
</dbReference>
<organism evidence="2">
    <name type="scientific">hydrothermal vent metagenome</name>
    <dbReference type="NCBI Taxonomy" id="652676"/>
    <lineage>
        <taxon>unclassified sequences</taxon>
        <taxon>metagenomes</taxon>
        <taxon>ecological metagenomes</taxon>
    </lineage>
</organism>
<name>A0A3B0WAP6_9ZZZZ</name>